<keyword evidence="1" id="KW-0547">Nucleotide-binding</keyword>
<dbReference type="PANTHER" id="PTHR10492:SF57">
    <property type="entry name" value="ATP-DEPENDENT DNA HELICASE"/>
    <property type="match status" value="1"/>
</dbReference>
<keyword evidence="1" id="KW-0067">ATP-binding</keyword>
<dbReference type="EC" id="5.6.2.3" evidence="1"/>
<evidence type="ECO:0000259" key="3">
    <source>
        <dbReference type="Pfam" id="PF21530"/>
    </source>
</evidence>
<dbReference type="STRING" id="75913.A0A0K0F165"/>
<dbReference type="PANTHER" id="PTHR10492">
    <property type="match status" value="1"/>
</dbReference>
<reference evidence="4" key="1">
    <citation type="submission" date="2014-07" db="EMBL/GenBank/DDBJ databases">
        <authorList>
            <person name="Martin A.A"/>
            <person name="De Silva N."/>
        </authorList>
    </citation>
    <scope>NUCLEOTIDE SEQUENCE</scope>
</reference>
<dbReference type="Proteomes" id="UP000035680">
    <property type="component" value="Unassembled WGS sequence"/>
</dbReference>
<evidence type="ECO:0000256" key="1">
    <source>
        <dbReference type="RuleBase" id="RU363044"/>
    </source>
</evidence>
<comment type="similarity">
    <text evidence="1">Belongs to the helicase family.</text>
</comment>
<dbReference type="InterPro" id="IPR010285">
    <property type="entry name" value="DNA_helicase_pif1-like_DEAD"/>
</dbReference>
<keyword evidence="1" id="KW-0378">Hydrolase</keyword>
<proteinExistence type="inferred from homology"/>
<dbReference type="SUPFAM" id="SSF52540">
    <property type="entry name" value="P-loop containing nucleoside triphosphate hydrolases"/>
    <property type="match status" value="1"/>
</dbReference>
<keyword evidence="1" id="KW-0227">DNA damage</keyword>
<dbReference type="AlphaFoldDB" id="A0A0K0F165"/>
<keyword evidence="1" id="KW-0234">DNA repair</keyword>
<reference evidence="5" key="2">
    <citation type="submission" date="2015-08" db="UniProtKB">
        <authorList>
            <consortium name="WormBaseParasite"/>
        </authorList>
    </citation>
    <scope>IDENTIFICATION</scope>
</reference>
<dbReference type="WBParaSite" id="SVE_0253400.1">
    <property type="protein sequence ID" value="SVE_0253400.1"/>
    <property type="gene ID" value="SVE_0253400"/>
</dbReference>
<name>A0A0K0F165_STRVS</name>
<dbReference type="GO" id="GO:0005524">
    <property type="term" value="F:ATP binding"/>
    <property type="evidence" value="ECO:0007669"/>
    <property type="project" value="UniProtKB-KW"/>
</dbReference>
<keyword evidence="1" id="KW-0347">Helicase</keyword>
<dbReference type="InterPro" id="IPR027417">
    <property type="entry name" value="P-loop_NTPase"/>
</dbReference>
<dbReference type="Pfam" id="PF21530">
    <property type="entry name" value="Pif1_2B_dom"/>
    <property type="match status" value="1"/>
</dbReference>
<organism evidence="4 5">
    <name type="scientific">Strongyloides venezuelensis</name>
    <name type="common">Threadworm</name>
    <dbReference type="NCBI Taxonomy" id="75913"/>
    <lineage>
        <taxon>Eukaryota</taxon>
        <taxon>Metazoa</taxon>
        <taxon>Ecdysozoa</taxon>
        <taxon>Nematoda</taxon>
        <taxon>Chromadorea</taxon>
        <taxon>Rhabditida</taxon>
        <taxon>Tylenchina</taxon>
        <taxon>Panagrolaimomorpha</taxon>
        <taxon>Strongyloidoidea</taxon>
        <taxon>Strongyloididae</taxon>
        <taxon>Strongyloides</taxon>
    </lineage>
</organism>
<comment type="cofactor">
    <cofactor evidence="1">
        <name>Mg(2+)</name>
        <dbReference type="ChEBI" id="CHEBI:18420"/>
    </cofactor>
</comment>
<dbReference type="GO" id="GO:0000723">
    <property type="term" value="P:telomere maintenance"/>
    <property type="evidence" value="ECO:0007669"/>
    <property type="project" value="InterPro"/>
</dbReference>
<comment type="catalytic activity">
    <reaction evidence="1">
        <text>ATP + H2O = ADP + phosphate + H(+)</text>
        <dbReference type="Rhea" id="RHEA:13065"/>
        <dbReference type="ChEBI" id="CHEBI:15377"/>
        <dbReference type="ChEBI" id="CHEBI:15378"/>
        <dbReference type="ChEBI" id="CHEBI:30616"/>
        <dbReference type="ChEBI" id="CHEBI:43474"/>
        <dbReference type="ChEBI" id="CHEBI:456216"/>
        <dbReference type="EC" id="5.6.2.3"/>
    </reaction>
</comment>
<accession>A0A0K0F165</accession>
<feature type="domain" description="DNA helicase Pif1-like 2B" evidence="3">
    <location>
        <begin position="290"/>
        <end position="326"/>
    </location>
</feature>
<dbReference type="Pfam" id="PF05970">
    <property type="entry name" value="PIF1"/>
    <property type="match status" value="1"/>
</dbReference>
<dbReference type="InterPro" id="IPR049163">
    <property type="entry name" value="Pif1-like_2B_dom"/>
</dbReference>
<dbReference type="GO" id="GO:0006281">
    <property type="term" value="P:DNA repair"/>
    <property type="evidence" value="ECO:0007669"/>
    <property type="project" value="UniProtKB-KW"/>
</dbReference>
<evidence type="ECO:0000313" key="5">
    <source>
        <dbReference type="WBParaSite" id="SVE_0253400.1"/>
    </source>
</evidence>
<keyword evidence="4" id="KW-1185">Reference proteome</keyword>
<dbReference type="GO" id="GO:0043139">
    <property type="term" value="F:5'-3' DNA helicase activity"/>
    <property type="evidence" value="ECO:0007669"/>
    <property type="project" value="UniProtKB-EC"/>
</dbReference>
<evidence type="ECO:0000259" key="2">
    <source>
        <dbReference type="Pfam" id="PF05970"/>
    </source>
</evidence>
<protein>
    <recommendedName>
        <fullName evidence="1">ATP-dependent DNA helicase</fullName>
        <ecNumber evidence="1">5.6.2.3</ecNumber>
    </recommendedName>
</protein>
<keyword evidence="1" id="KW-0233">DNA recombination</keyword>
<sequence length="329" mass="37543">MKYNDNEEKAKAQAIFDIRNVLKSNNFIGYTNLPEINFDIIEIDYVEDKNVLKRLGEKNLKSANEKQKNFINRILNIIVNNFSDKRCFFLDELAETGYPCSIIRTTMLEKASFIIINKAFMLICKNNLPFGGKAIICGGDFRQTLPIFPNSTRHQYVLFSIKNSPLWNVNFETVKLTKNMKVKEDEIDFAEWILDIVNDALQKNEDSEEHISLNLQSTGNLVNDIFGAKNESILEKSNYANIAPTNVIVESINNEVLNTLPGDVEKIFSANSIRKDSNTNENYYNMPLENLNQLTPSGLPLHVLNLKVNAVIIVLRNLNIKEELCNAQD</sequence>
<dbReference type="GO" id="GO:0006310">
    <property type="term" value="P:DNA recombination"/>
    <property type="evidence" value="ECO:0007669"/>
    <property type="project" value="UniProtKB-KW"/>
</dbReference>
<dbReference type="GO" id="GO:0016887">
    <property type="term" value="F:ATP hydrolysis activity"/>
    <property type="evidence" value="ECO:0007669"/>
    <property type="project" value="RHEA"/>
</dbReference>
<feature type="domain" description="DNA helicase Pif1-like DEAD-box helicase" evidence="2">
    <location>
        <begin position="106"/>
        <end position="204"/>
    </location>
</feature>
<evidence type="ECO:0000313" key="4">
    <source>
        <dbReference type="Proteomes" id="UP000035680"/>
    </source>
</evidence>